<name>A0A667XBH0_9TELE</name>
<dbReference type="PANTHER" id="PTHR24271:SF87">
    <property type="entry name" value="ARGININE ESTERASE-LIKE-RELATED"/>
    <property type="match status" value="1"/>
</dbReference>
<evidence type="ECO:0000256" key="3">
    <source>
        <dbReference type="ARBA" id="ARBA00023157"/>
    </source>
</evidence>
<reference evidence="8" key="2">
    <citation type="submission" date="2025-08" db="UniProtKB">
        <authorList>
            <consortium name="Ensembl"/>
        </authorList>
    </citation>
    <scope>IDENTIFICATION</scope>
</reference>
<proteinExistence type="predicted"/>
<evidence type="ECO:0000313" key="9">
    <source>
        <dbReference type="Proteomes" id="UP000472263"/>
    </source>
</evidence>
<feature type="chain" id="PRO_5025541163" description="trypsin" evidence="6">
    <location>
        <begin position="18"/>
        <end position="257"/>
    </location>
</feature>
<evidence type="ECO:0000256" key="1">
    <source>
        <dbReference type="ARBA" id="ARBA00004239"/>
    </source>
</evidence>
<keyword evidence="2" id="KW-0865">Zymogen</keyword>
<keyword evidence="9" id="KW-1185">Reference proteome</keyword>
<dbReference type="InterPro" id="IPR001254">
    <property type="entry name" value="Trypsin_dom"/>
</dbReference>
<comment type="catalytic activity">
    <reaction evidence="4">
        <text>Preferential cleavage: Arg-|-Xaa, Lys-|-Xaa.</text>
        <dbReference type="EC" id="3.4.21.4"/>
    </reaction>
</comment>
<dbReference type="CDD" id="cd00190">
    <property type="entry name" value="Tryp_SPc"/>
    <property type="match status" value="1"/>
</dbReference>
<dbReference type="FunCoup" id="A0A667XBH0">
    <property type="interactions" value="10"/>
</dbReference>
<dbReference type="EC" id="3.4.21.4" evidence="5"/>
<dbReference type="PROSITE" id="PS50240">
    <property type="entry name" value="TRYPSIN_DOM"/>
    <property type="match status" value="1"/>
</dbReference>
<dbReference type="AlphaFoldDB" id="A0A667XBH0"/>
<keyword evidence="3" id="KW-1015">Disulfide bond</keyword>
<dbReference type="SMART" id="SM00020">
    <property type="entry name" value="Tryp_SPc"/>
    <property type="match status" value="1"/>
</dbReference>
<reference evidence="8" key="3">
    <citation type="submission" date="2025-09" db="UniProtKB">
        <authorList>
            <consortium name="Ensembl"/>
        </authorList>
    </citation>
    <scope>IDENTIFICATION</scope>
</reference>
<feature type="signal peptide" evidence="6">
    <location>
        <begin position="1"/>
        <end position="17"/>
    </location>
</feature>
<accession>A0A667XBH0</accession>
<dbReference type="PANTHER" id="PTHR24271">
    <property type="entry name" value="KALLIKREIN-RELATED"/>
    <property type="match status" value="1"/>
</dbReference>
<evidence type="ECO:0000259" key="7">
    <source>
        <dbReference type="PROSITE" id="PS50240"/>
    </source>
</evidence>
<organism evidence="8 9">
    <name type="scientific">Myripristis murdjan</name>
    <name type="common">pinecone soldierfish</name>
    <dbReference type="NCBI Taxonomy" id="586833"/>
    <lineage>
        <taxon>Eukaryota</taxon>
        <taxon>Metazoa</taxon>
        <taxon>Chordata</taxon>
        <taxon>Craniata</taxon>
        <taxon>Vertebrata</taxon>
        <taxon>Euteleostomi</taxon>
        <taxon>Actinopterygii</taxon>
        <taxon>Neopterygii</taxon>
        <taxon>Teleostei</taxon>
        <taxon>Neoteleostei</taxon>
        <taxon>Acanthomorphata</taxon>
        <taxon>Holocentriformes</taxon>
        <taxon>Holocentridae</taxon>
        <taxon>Myripristis</taxon>
    </lineage>
</organism>
<dbReference type="InterPro" id="IPR043504">
    <property type="entry name" value="Peptidase_S1_PA_chymotrypsin"/>
</dbReference>
<dbReference type="Pfam" id="PF00089">
    <property type="entry name" value="Trypsin"/>
    <property type="match status" value="1"/>
</dbReference>
<dbReference type="PROSITE" id="PS00134">
    <property type="entry name" value="TRYPSIN_HIS"/>
    <property type="match status" value="1"/>
</dbReference>
<dbReference type="InterPro" id="IPR018114">
    <property type="entry name" value="TRYPSIN_HIS"/>
</dbReference>
<dbReference type="InParanoid" id="A0A667XBH0"/>
<evidence type="ECO:0000256" key="6">
    <source>
        <dbReference type="SAM" id="SignalP"/>
    </source>
</evidence>
<comment type="subcellular location">
    <subcellularLocation>
        <location evidence="1">Secreted</location>
        <location evidence="1">Extracellular space</location>
    </subcellularLocation>
</comment>
<dbReference type="GO" id="GO:0004252">
    <property type="term" value="F:serine-type endopeptidase activity"/>
    <property type="evidence" value="ECO:0007669"/>
    <property type="project" value="UniProtKB-EC"/>
</dbReference>
<evidence type="ECO:0000313" key="8">
    <source>
        <dbReference type="Ensembl" id="ENSMMDP00005006236.1"/>
    </source>
</evidence>
<dbReference type="FunFam" id="2.40.10.10:FF:000005">
    <property type="entry name" value="Serine protease 37"/>
    <property type="match status" value="1"/>
</dbReference>
<dbReference type="Ensembl" id="ENSMMDT00005006400.1">
    <property type="protein sequence ID" value="ENSMMDP00005006236.1"/>
    <property type="gene ID" value="ENSMMDG00005003411.1"/>
</dbReference>
<dbReference type="Proteomes" id="UP000472263">
    <property type="component" value="Chromosome 4"/>
</dbReference>
<dbReference type="GeneTree" id="ENSGT00910000144271"/>
<evidence type="ECO:0000256" key="5">
    <source>
        <dbReference type="ARBA" id="ARBA00038868"/>
    </source>
</evidence>
<reference evidence="8" key="1">
    <citation type="submission" date="2019-06" db="EMBL/GenBank/DDBJ databases">
        <authorList>
            <consortium name="Wellcome Sanger Institute Data Sharing"/>
        </authorList>
    </citation>
    <scope>NUCLEOTIDE SEQUENCE [LARGE SCALE GENOMIC DNA]</scope>
</reference>
<protein>
    <recommendedName>
        <fullName evidence="5">trypsin</fullName>
        <ecNumber evidence="5">3.4.21.4</ecNumber>
    </recommendedName>
</protein>
<dbReference type="SUPFAM" id="SSF50494">
    <property type="entry name" value="Trypsin-like serine proteases"/>
    <property type="match status" value="1"/>
</dbReference>
<dbReference type="Gene3D" id="2.40.10.10">
    <property type="entry name" value="Trypsin-like serine proteases"/>
    <property type="match status" value="2"/>
</dbReference>
<dbReference type="InterPro" id="IPR009003">
    <property type="entry name" value="Peptidase_S1_PA"/>
</dbReference>
<dbReference type="GO" id="GO:0006508">
    <property type="term" value="P:proteolysis"/>
    <property type="evidence" value="ECO:0007669"/>
    <property type="project" value="InterPro"/>
</dbReference>
<keyword evidence="6" id="KW-0732">Signal</keyword>
<evidence type="ECO:0000256" key="2">
    <source>
        <dbReference type="ARBA" id="ARBA00023145"/>
    </source>
</evidence>
<feature type="domain" description="Peptidase S1" evidence="7">
    <location>
        <begin position="30"/>
        <end position="253"/>
    </location>
</feature>
<gene>
    <name evidence="8" type="primary">LOC115357929</name>
</gene>
<dbReference type="InterPro" id="IPR001314">
    <property type="entry name" value="Peptidase_S1A"/>
</dbReference>
<evidence type="ECO:0000256" key="4">
    <source>
        <dbReference type="ARBA" id="ARBA00036320"/>
    </source>
</evidence>
<sequence>MPSFNIVLLFCVLICLGQEGKTFSGLGNEIIHGKKAKKKTLLYMASVQSKGKHKCGGFLINEEFVVTAAHCDMKNMTVVLGTHDLRRVDDKTMRYRVQKCKHPSYNDDTLENDIMLLKLSRKAELSKTMATIPIPSKSTYIKAKTKCRVAGRGISKPGSRETVDELRVVDVSTIDLKVCEKEWRIIPANVICAGGYKTKKGFCQGDSGGPLVCKGEAVGIVSFNEKNNCTYPSLPNVYTEISKFLPWVNDILQKKSC</sequence>
<dbReference type="GO" id="GO:0005576">
    <property type="term" value="C:extracellular region"/>
    <property type="evidence" value="ECO:0007669"/>
    <property type="project" value="UniProtKB-SubCell"/>
</dbReference>
<dbReference type="PRINTS" id="PR00722">
    <property type="entry name" value="CHYMOTRYPSIN"/>
</dbReference>